<protein>
    <submittedName>
        <fullName evidence="1">Uncharacterized protein</fullName>
    </submittedName>
</protein>
<accession>A0A179BPS5</accession>
<dbReference type="OrthoDB" id="1551011at2"/>
<keyword evidence="2" id="KW-1185">Reference proteome</keyword>
<name>A0A179BPS5_ACIFR</name>
<evidence type="ECO:0000313" key="2">
    <source>
        <dbReference type="Proteomes" id="UP000078302"/>
    </source>
</evidence>
<reference evidence="1 2" key="1">
    <citation type="submission" date="2016-04" db="EMBL/GenBank/DDBJ databases">
        <title>Acidithiobacillus ferrooxidans genome sequencing and assembly.</title>
        <authorList>
            <person name="Zhou Z."/>
        </authorList>
    </citation>
    <scope>NUCLEOTIDE SEQUENCE [LARGE SCALE GENOMIC DNA]</scope>
    <source>
        <strain evidence="1 2">BY0502</strain>
    </source>
</reference>
<dbReference type="AlphaFoldDB" id="A0A179BPS5"/>
<dbReference type="EMBL" id="LVXZ01000015">
    <property type="protein sequence ID" value="OAP93131.1"/>
    <property type="molecule type" value="Genomic_DNA"/>
</dbReference>
<dbReference type="RefSeq" id="WP_064218006.1">
    <property type="nucleotide sequence ID" value="NZ_LVXZ01000015.1"/>
</dbReference>
<sequence>MKIVEADGFEFRFEDALDAFVFDETDSTKPTFHGAPMKGVDIVAEFAEAYVYVELKDYDDPSIYDVLGASTEVETNSRQASFKWLKNYLKYKFRDSYLYRHAEQKVDKPVHYVCLITFDNALNSRMQKSLKQELPVGKASRRWVQALATSCHVVNLDKWNENFPKWPVTRLAAAAAGGA</sequence>
<proteinExistence type="predicted"/>
<comment type="caution">
    <text evidence="1">The sequence shown here is derived from an EMBL/GenBank/DDBJ whole genome shotgun (WGS) entry which is preliminary data.</text>
</comment>
<gene>
    <name evidence="1" type="ORF">A4H96_01805</name>
</gene>
<organism evidence="1 2">
    <name type="scientific">Acidithiobacillus ferrooxidans</name>
    <name type="common">Thiobacillus ferrooxidans</name>
    <dbReference type="NCBI Taxonomy" id="920"/>
    <lineage>
        <taxon>Bacteria</taxon>
        <taxon>Pseudomonadati</taxon>
        <taxon>Pseudomonadota</taxon>
        <taxon>Acidithiobacillia</taxon>
        <taxon>Acidithiobacillales</taxon>
        <taxon>Acidithiobacillaceae</taxon>
        <taxon>Acidithiobacillus</taxon>
    </lineage>
</organism>
<evidence type="ECO:0000313" key="1">
    <source>
        <dbReference type="EMBL" id="OAP93131.1"/>
    </source>
</evidence>
<dbReference type="Proteomes" id="UP000078302">
    <property type="component" value="Unassembled WGS sequence"/>
</dbReference>